<evidence type="ECO:0000313" key="2">
    <source>
        <dbReference type="EMBL" id="GMR62195.1"/>
    </source>
</evidence>
<keyword evidence="3" id="KW-1185">Reference proteome</keyword>
<dbReference type="AlphaFoldDB" id="A0AAN5DG87"/>
<dbReference type="Proteomes" id="UP001328107">
    <property type="component" value="Unassembled WGS sequence"/>
</dbReference>
<dbReference type="EMBL" id="BTRK01000006">
    <property type="protein sequence ID" value="GMR62195.1"/>
    <property type="molecule type" value="Genomic_DNA"/>
</dbReference>
<reference evidence="3" key="1">
    <citation type="submission" date="2022-10" db="EMBL/GenBank/DDBJ databases">
        <title>Genome assembly of Pristionchus species.</title>
        <authorList>
            <person name="Yoshida K."/>
            <person name="Sommer R.J."/>
        </authorList>
    </citation>
    <scope>NUCLEOTIDE SEQUENCE [LARGE SCALE GENOMIC DNA]</scope>
    <source>
        <strain evidence="3">RS5460</strain>
    </source>
</reference>
<feature type="domain" description="RNase NYN" evidence="1">
    <location>
        <begin position="34"/>
        <end position="167"/>
    </location>
</feature>
<evidence type="ECO:0000313" key="3">
    <source>
        <dbReference type="Proteomes" id="UP001328107"/>
    </source>
</evidence>
<proteinExistence type="predicted"/>
<accession>A0AAN5DG87</accession>
<sequence length="515" mass="61914">EGGLDDAFNLPRVPRGTITLDNAYVAADEKALPRCVIIDAEDMLFKGTGFDRKRVGNLQCDPACLFSWMRYLLKHNFMVVAVCSPAYLTPMQVLYPHLLKMLAQYGLMDFPLELLDPRNTYRILETAKRVGGVIISTNKFEEHHDDPEILELAQTIVVAPDYLNSMIKDTEWFYKSRDGQHWLAYHCPQFKEKQFPKPPFIRGRLFASPSHLNYEITCRYRKSFTELRRDKLIAIVDYAIMERMKTPCAFIKPQSLKSSRLRIQLMKELEMQLSVKRWRTLLKDVKLRRARERAENEAKREWVKRLKNRSDAAEKREIYRETEIERLREQYRSRAARQRIEKEQEVFDLVEEVHSQVRKKLQKELESRPPLPEVDYDAVWKAELDVWANWERPHRWAPVEPSTSVVYKYPPVYRNPLEYLDLFFKWYVWRLRRYFREKPLPTPEELSIYRVTQDLPPDREIWPYDRIDYIEHEEFFYGRRFRRGDLNWTRKEVDQGLFDDLRFGPFMSKKKYIAF</sequence>
<evidence type="ECO:0000259" key="1">
    <source>
        <dbReference type="Pfam" id="PF11977"/>
    </source>
</evidence>
<organism evidence="2 3">
    <name type="scientific">Pristionchus mayeri</name>
    <dbReference type="NCBI Taxonomy" id="1317129"/>
    <lineage>
        <taxon>Eukaryota</taxon>
        <taxon>Metazoa</taxon>
        <taxon>Ecdysozoa</taxon>
        <taxon>Nematoda</taxon>
        <taxon>Chromadorea</taxon>
        <taxon>Rhabditida</taxon>
        <taxon>Rhabditina</taxon>
        <taxon>Diplogasteromorpha</taxon>
        <taxon>Diplogasteroidea</taxon>
        <taxon>Neodiplogasteridae</taxon>
        <taxon>Pristionchus</taxon>
    </lineage>
</organism>
<feature type="non-terminal residue" evidence="2">
    <location>
        <position position="1"/>
    </location>
</feature>
<dbReference type="InterPro" id="IPR021869">
    <property type="entry name" value="RNase_Zc3h12_NYN"/>
</dbReference>
<comment type="caution">
    <text evidence="2">The sequence shown here is derived from an EMBL/GenBank/DDBJ whole genome shotgun (WGS) entry which is preliminary data.</text>
</comment>
<protein>
    <recommendedName>
        <fullName evidence="1">RNase NYN domain-containing protein</fullName>
    </recommendedName>
</protein>
<gene>
    <name evidence="2" type="ORF">PMAYCL1PPCAC_32390</name>
</gene>
<name>A0AAN5DG87_9BILA</name>
<dbReference type="Pfam" id="PF11977">
    <property type="entry name" value="RNase_Zc3h12a"/>
    <property type="match status" value="1"/>
</dbReference>